<protein>
    <recommendedName>
        <fullName evidence="8">C-C motif chemokine</fullName>
    </recommendedName>
</protein>
<dbReference type="GO" id="GO:0030335">
    <property type="term" value="P:positive regulation of cell migration"/>
    <property type="evidence" value="ECO:0007669"/>
    <property type="project" value="TreeGrafter"/>
</dbReference>
<evidence type="ECO:0000256" key="5">
    <source>
        <dbReference type="ARBA" id="ARBA00022525"/>
    </source>
</evidence>
<evidence type="ECO:0000313" key="10">
    <source>
        <dbReference type="EMBL" id="KAK7830003.1"/>
    </source>
</evidence>
<comment type="caution">
    <text evidence="10">The sequence shown here is derived from an EMBL/GenBank/DDBJ whole genome shotgun (WGS) entry which is preliminary data.</text>
</comment>
<dbReference type="Pfam" id="PF00048">
    <property type="entry name" value="IL8"/>
    <property type="match status" value="1"/>
</dbReference>
<comment type="similarity">
    <text evidence="2 8">Belongs to the intercrine beta (chemokine CC) family.</text>
</comment>
<dbReference type="GO" id="GO:0005615">
    <property type="term" value="C:extracellular space"/>
    <property type="evidence" value="ECO:0007669"/>
    <property type="project" value="UniProtKB-KW"/>
</dbReference>
<dbReference type="PROSITE" id="PS00472">
    <property type="entry name" value="SMALL_CYTOKINES_CC"/>
    <property type="match status" value="1"/>
</dbReference>
<dbReference type="InterPro" id="IPR036048">
    <property type="entry name" value="Interleukin_8-like_sf"/>
</dbReference>
<evidence type="ECO:0000259" key="9">
    <source>
        <dbReference type="SMART" id="SM00199"/>
    </source>
</evidence>
<feature type="signal peptide" evidence="8">
    <location>
        <begin position="1"/>
        <end position="23"/>
    </location>
</feature>
<evidence type="ECO:0000256" key="3">
    <source>
        <dbReference type="ARBA" id="ARBA00022500"/>
    </source>
</evidence>
<keyword evidence="6 8" id="KW-0732">Signal</keyword>
<dbReference type="GO" id="GO:0008009">
    <property type="term" value="F:chemokine activity"/>
    <property type="evidence" value="ECO:0007669"/>
    <property type="project" value="InterPro"/>
</dbReference>
<dbReference type="InterPro" id="IPR000827">
    <property type="entry name" value="Chemokine_CC_CS"/>
</dbReference>
<reference evidence="10 11" key="1">
    <citation type="journal article" date="2023" name="bioRxiv">
        <title>Conserved and derived expression patterns and positive selection on dental genes reveal complex evolutionary context of ever-growing rodent molars.</title>
        <authorList>
            <person name="Calamari Z.T."/>
            <person name="Song A."/>
            <person name="Cohen E."/>
            <person name="Akter M."/>
            <person name="Roy R.D."/>
            <person name="Hallikas O."/>
            <person name="Christensen M.M."/>
            <person name="Li P."/>
            <person name="Marangoni P."/>
            <person name="Jernvall J."/>
            <person name="Klein O.D."/>
        </authorList>
    </citation>
    <scope>NUCLEOTIDE SEQUENCE [LARGE SCALE GENOMIC DNA]</scope>
    <source>
        <strain evidence="10">V071</strain>
    </source>
</reference>
<accession>A0AAW0JUA4</accession>
<dbReference type="InterPro" id="IPR001811">
    <property type="entry name" value="Chemokine_IL8-like_dom"/>
</dbReference>
<evidence type="ECO:0000313" key="11">
    <source>
        <dbReference type="Proteomes" id="UP001488838"/>
    </source>
</evidence>
<evidence type="ECO:0000256" key="1">
    <source>
        <dbReference type="ARBA" id="ARBA00004613"/>
    </source>
</evidence>
<keyword evidence="3 8" id="KW-0145">Chemotaxis</keyword>
<evidence type="ECO:0000256" key="8">
    <source>
        <dbReference type="RuleBase" id="RU361150"/>
    </source>
</evidence>
<feature type="domain" description="Chemokine interleukin-8-like" evidence="9">
    <location>
        <begin position="31"/>
        <end position="89"/>
    </location>
</feature>
<keyword evidence="4 8" id="KW-0202">Cytokine</keyword>
<dbReference type="GO" id="GO:0048245">
    <property type="term" value="P:eosinophil chemotaxis"/>
    <property type="evidence" value="ECO:0007669"/>
    <property type="project" value="TreeGrafter"/>
</dbReference>
<dbReference type="PANTHER" id="PTHR12015">
    <property type="entry name" value="SMALL INDUCIBLE CYTOKINE A"/>
    <property type="match status" value="1"/>
</dbReference>
<evidence type="ECO:0000256" key="6">
    <source>
        <dbReference type="ARBA" id="ARBA00022729"/>
    </source>
</evidence>
<dbReference type="GO" id="GO:0048020">
    <property type="term" value="F:CCR chemokine receptor binding"/>
    <property type="evidence" value="ECO:0007669"/>
    <property type="project" value="TreeGrafter"/>
</dbReference>
<organism evidence="10 11">
    <name type="scientific">Myodes glareolus</name>
    <name type="common">Bank vole</name>
    <name type="synonym">Clethrionomys glareolus</name>
    <dbReference type="NCBI Taxonomy" id="447135"/>
    <lineage>
        <taxon>Eukaryota</taxon>
        <taxon>Metazoa</taxon>
        <taxon>Chordata</taxon>
        <taxon>Craniata</taxon>
        <taxon>Vertebrata</taxon>
        <taxon>Euteleostomi</taxon>
        <taxon>Mammalia</taxon>
        <taxon>Eutheria</taxon>
        <taxon>Euarchontoglires</taxon>
        <taxon>Glires</taxon>
        <taxon>Rodentia</taxon>
        <taxon>Myomorpha</taxon>
        <taxon>Muroidea</taxon>
        <taxon>Cricetidae</taxon>
        <taxon>Arvicolinae</taxon>
        <taxon>Myodes</taxon>
    </lineage>
</organism>
<evidence type="ECO:0000256" key="7">
    <source>
        <dbReference type="ARBA" id="ARBA00023157"/>
    </source>
</evidence>
<proteinExistence type="inferred from homology"/>
<keyword evidence="11" id="KW-1185">Reference proteome</keyword>
<dbReference type="GO" id="GO:0070098">
    <property type="term" value="P:chemokine-mediated signaling pathway"/>
    <property type="evidence" value="ECO:0007669"/>
    <property type="project" value="TreeGrafter"/>
</dbReference>
<comment type="subcellular location">
    <subcellularLocation>
        <location evidence="1 8">Secreted</location>
    </subcellularLocation>
</comment>
<dbReference type="EMBL" id="JBBHLL010000019">
    <property type="protein sequence ID" value="KAK7830003.1"/>
    <property type="molecule type" value="Genomic_DNA"/>
</dbReference>
<dbReference type="GO" id="GO:0061844">
    <property type="term" value="P:antimicrobial humoral immune response mediated by antimicrobial peptide"/>
    <property type="evidence" value="ECO:0007669"/>
    <property type="project" value="TreeGrafter"/>
</dbReference>
<dbReference type="Gene3D" id="2.40.50.40">
    <property type="match status" value="1"/>
</dbReference>
<keyword evidence="7" id="KW-1015">Disulfide bond</keyword>
<name>A0AAW0JUA4_MYOGA</name>
<evidence type="ECO:0000256" key="4">
    <source>
        <dbReference type="ARBA" id="ARBA00022514"/>
    </source>
</evidence>
<dbReference type="PANTHER" id="PTHR12015:SF98">
    <property type="entry name" value="C-C MOTIF CHEMOKINE 2"/>
    <property type="match status" value="1"/>
</dbReference>
<dbReference type="CDD" id="cd00272">
    <property type="entry name" value="Chemokine_CC"/>
    <property type="match status" value="1"/>
</dbReference>
<feature type="chain" id="PRO_5043085541" description="C-C motif chemokine" evidence="8">
    <location>
        <begin position="24"/>
        <end position="98"/>
    </location>
</feature>
<dbReference type="Proteomes" id="UP001488838">
    <property type="component" value="Unassembled WGS sequence"/>
</dbReference>
<dbReference type="InterPro" id="IPR039809">
    <property type="entry name" value="Chemokine_b/g/d"/>
</dbReference>
<dbReference type="AlphaFoldDB" id="A0AAW0JUA4"/>
<sequence length="98" mass="11199">MKLSTALLCLLLIAAIISPQVWAGPDAVYVPVTCCYRKADKIPEKRLKSYKRITSTQCPWEAVIFRTILDKEICADPKEKWVENAIKNLNQKSQTRHP</sequence>
<evidence type="ECO:0000256" key="2">
    <source>
        <dbReference type="ARBA" id="ARBA00010868"/>
    </source>
</evidence>
<dbReference type="FunFam" id="2.40.50.40:FF:000002">
    <property type="entry name" value="C-C motif chemokine"/>
    <property type="match status" value="1"/>
</dbReference>
<keyword evidence="5 8" id="KW-0964">Secreted</keyword>
<gene>
    <name evidence="10" type="ORF">U0070_003458</name>
</gene>
<dbReference type="GO" id="GO:0006954">
    <property type="term" value="P:inflammatory response"/>
    <property type="evidence" value="ECO:0007669"/>
    <property type="project" value="TreeGrafter"/>
</dbReference>
<dbReference type="SUPFAM" id="SSF54117">
    <property type="entry name" value="Interleukin 8-like chemokines"/>
    <property type="match status" value="1"/>
</dbReference>
<dbReference type="SMART" id="SM00199">
    <property type="entry name" value="SCY"/>
    <property type="match status" value="1"/>
</dbReference>